<dbReference type="Pfam" id="PF13392">
    <property type="entry name" value="HNH_3"/>
    <property type="match status" value="1"/>
</dbReference>
<evidence type="ECO:0000313" key="2">
    <source>
        <dbReference type="EMBL" id="CDH51768.1"/>
    </source>
</evidence>
<reference evidence="2" key="1">
    <citation type="submission" date="2013-08" db="EMBL/GenBank/DDBJ databases">
        <title>Gene expansion shapes genome architecture in the human pathogen Lichtheimia corymbifera: an evolutionary genomics analysis in the ancient terrestrial Mucorales (Mucoromycotina).</title>
        <authorList>
            <person name="Schwartze V.U."/>
            <person name="Winter S."/>
            <person name="Shelest E."/>
            <person name="Marcet-Houben M."/>
            <person name="Horn F."/>
            <person name="Wehner S."/>
            <person name="Hoffmann K."/>
            <person name="Riege K."/>
            <person name="Sammeth M."/>
            <person name="Nowrousian M."/>
            <person name="Valiante V."/>
            <person name="Linde J."/>
            <person name="Jacobsen I.D."/>
            <person name="Marz M."/>
            <person name="Brakhage A.A."/>
            <person name="Gabaldon T."/>
            <person name="Bocker S."/>
            <person name="Voigt K."/>
        </authorList>
    </citation>
    <scope>NUCLEOTIDE SEQUENCE [LARGE SCALE GENOMIC DNA]</scope>
    <source>
        <strain evidence="2">FSU 9682</strain>
    </source>
</reference>
<protein>
    <recommendedName>
        <fullName evidence="1">HNH nuclease domain-containing protein</fullName>
    </recommendedName>
</protein>
<dbReference type="STRING" id="1263082.A0A068RNJ6"/>
<dbReference type="Gene3D" id="3.90.75.20">
    <property type="match status" value="2"/>
</dbReference>
<proteinExistence type="predicted"/>
<dbReference type="VEuPathDB" id="FungiDB:LCOR_03327.1"/>
<accession>A0A068RNJ6</accession>
<dbReference type="InterPro" id="IPR003615">
    <property type="entry name" value="HNH_nuc"/>
</dbReference>
<name>A0A068RNJ6_9FUNG</name>
<dbReference type="Proteomes" id="UP000027586">
    <property type="component" value="Unassembled WGS sequence"/>
</dbReference>
<keyword evidence="3" id="KW-1185">Reference proteome</keyword>
<dbReference type="InterPro" id="IPR044925">
    <property type="entry name" value="His-Me_finger_sf"/>
</dbReference>
<comment type="caution">
    <text evidence="2">The sequence shown here is derived from an EMBL/GenBank/DDBJ whole genome shotgun (WGS) entry which is preliminary data.</text>
</comment>
<dbReference type="EMBL" id="CBTN010000011">
    <property type="protein sequence ID" value="CDH51768.1"/>
    <property type="molecule type" value="Genomic_DNA"/>
</dbReference>
<sequence>MTIPLKRERPQTEYLRRRLGKRRVTEEGCIPAGPSSTISQAPVQVNVSVATAGSITSDQQRAIEELQEITGKRWTTINTAAFAENVVFSNYVICTNGDVYSLNCRRLMDHQDRGPFYVPRVKLTRDPNPRLDACHARSQHYGRNRNPKDCDFNNLVFAYNQDFSVLRDVSWTKAVHPSIPNSVDLWISRDGVLSKVFAATSIREITLPVTGYEITPHLRVTASNNLPLDIPIDEVVGCTFVLGYDHEQHYLFHRDGNLHNFSLSNIIHCRSIQEYGQAFVDYLKIKRPEYANYQFRHVSHTGYDASFDMYLVCDNGDMFSLFSLEKMKFTPRDGYNRVTLTDSKTGKQTTLSVSKMVWSSFHGRCVGPDMVIDHRNGDRTCDMLSNLEEVTRSINAYRANHDPIQVERRTRGERADEPWRAIKQPRPPTRHAKWKKISDLGCEKLQEYIGLDNYLVSSEGHVKNTITQELLRFFPASGYHVVHLTDAKSRNQQHGFGTVCFVHRLVALAFVEGFSESMIVHHLNGDKADN</sequence>
<gene>
    <name evidence="2" type="ORF">LCOR_03327.1</name>
</gene>
<organism evidence="2 3">
    <name type="scientific">Lichtheimia corymbifera JMRC:FSU:9682</name>
    <dbReference type="NCBI Taxonomy" id="1263082"/>
    <lineage>
        <taxon>Eukaryota</taxon>
        <taxon>Fungi</taxon>
        <taxon>Fungi incertae sedis</taxon>
        <taxon>Mucoromycota</taxon>
        <taxon>Mucoromycotina</taxon>
        <taxon>Mucoromycetes</taxon>
        <taxon>Mucorales</taxon>
        <taxon>Lichtheimiaceae</taxon>
        <taxon>Lichtheimia</taxon>
    </lineage>
</organism>
<feature type="domain" description="HNH nuclease" evidence="1">
    <location>
        <begin position="356"/>
        <end position="396"/>
    </location>
</feature>
<dbReference type="SUPFAM" id="SSF54060">
    <property type="entry name" value="His-Me finger endonucleases"/>
    <property type="match status" value="2"/>
</dbReference>
<evidence type="ECO:0000259" key="1">
    <source>
        <dbReference type="Pfam" id="PF13392"/>
    </source>
</evidence>
<dbReference type="AlphaFoldDB" id="A0A068RNJ6"/>
<dbReference type="OrthoDB" id="10661095at2759"/>
<evidence type="ECO:0000313" key="3">
    <source>
        <dbReference type="Proteomes" id="UP000027586"/>
    </source>
</evidence>